<organism evidence="2 3">
    <name type="scientific">Brevibacillus thermoruber</name>
    <dbReference type="NCBI Taxonomy" id="33942"/>
    <lineage>
        <taxon>Bacteria</taxon>
        <taxon>Bacillati</taxon>
        <taxon>Bacillota</taxon>
        <taxon>Bacilli</taxon>
        <taxon>Bacillales</taxon>
        <taxon>Paenibacillaceae</taxon>
        <taxon>Brevibacillus</taxon>
    </lineage>
</organism>
<dbReference type="Pfam" id="PF13508">
    <property type="entry name" value="Acetyltransf_7"/>
    <property type="match status" value="1"/>
</dbReference>
<proteinExistence type="predicted"/>
<dbReference type="InterPro" id="IPR016181">
    <property type="entry name" value="Acyl_CoA_acyltransferase"/>
</dbReference>
<reference evidence="2" key="1">
    <citation type="submission" date="2022-12" db="EMBL/GenBank/DDBJ databases">
        <title>Draft genome sequence of the thermophilic strain Brevibacillus thermoruber HT42, isolated from Los Humeros, Puebla, Mexico, with biotechnological potential.</title>
        <authorList>
            <person name="Lara Sanchez J."/>
            <person name="Solis Palacios R."/>
            <person name="Bustos Baena A.S."/>
            <person name="Ruz Baez A.E."/>
            <person name="Espinosa Luna G."/>
            <person name="Oliart Ros R.M."/>
        </authorList>
    </citation>
    <scope>NUCLEOTIDE SEQUENCE</scope>
    <source>
        <strain evidence="2">HT42</strain>
    </source>
</reference>
<gene>
    <name evidence="2" type="ORF">O3V59_21015</name>
</gene>
<protein>
    <submittedName>
        <fullName evidence="2">GNAT family N-acetyltransferase</fullName>
    </submittedName>
</protein>
<dbReference type="Gene3D" id="3.40.630.30">
    <property type="match status" value="1"/>
</dbReference>
<evidence type="ECO:0000259" key="1">
    <source>
        <dbReference type="PROSITE" id="PS51186"/>
    </source>
</evidence>
<keyword evidence="3" id="KW-1185">Reference proteome</keyword>
<dbReference type="InterPro" id="IPR000182">
    <property type="entry name" value="GNAT_dom"/>
</dbReference>
<comment type="caution">
    <text evidence="2">The sequence shown here is derived from an EMBL/GenBank/DDBJ whole genome shotgun (WGS) entry which is preliminary data.</text>
</comment>
<sequence>MDFRGKGLGKWLMQYLLEHPAVRHTNMALGTRDAHGLYERYGFERRELMRRPARQQGD</sequence>
<dbReference type="Proteomes" id="UP001151071">
    <property type="component" value="Unassembled WGS sequence"/>
</dbReference>
<name>A0A9X3Z5K4_9BACL</name>
<dbReference type="AlphaFoldDB" id="A0A9X3Z5K4"/>
<feature type="domain" description="N-acetyltransferase" evidence="1">
    <location>
        <begin position="1"/>
        <end position="58"/>
    </location>
</feature>
<evidence type="ECO:0000313" key="3">
    <source>
        <dbReference type="Proteomes" id="UP001151071"/>
    </source>
</evidence>
<dbReference type="GO" id="GO:0016747">
    <property type="term" value="F:acyltransferase activity, transferring groups other than amino-acyl groups"/>
    <property type="evidence" value="ECO:0007669"/>
    <property type="project" value="InterPro"/>
</dbReference>
<dbReference type="EMBL" id="JAPYYP010000045">
    <property type="protein sequence ID" value="MDA5110824.1"/>
    <property type="molecule type" value="Genomic_DNA"/>
</dbReference>
<accession>A0A9X3Z5K4</accession>
<dbReference type="RefSeq" id="WP_255309684.1">
    <property type="nucleotide sequence ID" value="NZ_JAPYYP010000045.1"/>
</dbReference>
<dbReference type="SUPFAM" id="SSF55729">
    <property type="entry name" value="Acyl-CoA N-acyltransferases (Nat)"/>
    <property type="match status" value="1"/>
</dbReference>
<evidence type="ECO:0000313" key="2">
    <source>
        <dbReference type="EMBL" id="MDA5110824.1"/>
    </source>
</evidence>
<dbReference type="PROSITE" id="PS51186">
    <property type="entry name" value="GNAT"/>
    <property type="match status" value="1"/>
</dbReference>